<protein>
    <submittedName>
        <fullName evidence="4">Skp family chaperone for outer membrane proteins</fullName>
    </submittedName>
</protein>
<reference evidence="4 5" key="1">
    <citation type="submission" date="2020-03" db="EMBL/GenBank/DDBJ databases">
        <title>Genomic Encyclopedia of Type Strains, Phase IV (KMG-IV): sequencing the most valuable type-strain genomes for metagenomic binning, comparative biology and taxonomic classification.</title>
        <authorList>
            <person name="Goeker M."/>
        </authorList>
    </citation>
    <scope>NUCLEOTIDE SEQUENCE [LARGE SCALE GENOMIC DNA]</scope>
    <source>
        <strain evidence="4 5">DSM 19867</strain>
    </source>
</reference>
<feature type="chain" id="PRO_5032332612" evidence="3">
    <location>
        <begin position="30"/>
        <end position="209"/>
    </location>
</feature>
<sequence length="209" mass="21756">MNKTSSLIRSVAVAGSILLAAATAQSAYAAAPAGGAAPAARILIIDLRRAIAASKVGQSIQTQVNALKQQAQGQLNSEAEGLKRQRAEIEQQGAILAANVKAQKLKDFQTRAQAFEKKVQERGGLIQGGMLKANAQVEEALGPILQGLMQERGATVLLDRGAVLLAPNAIDVTGVVVQRLDMKMPAVKVELTALPPGLVARQQAAAQAQ</sequence>
<dbReference type="Pfam" id="PF03938">
    <property type="entry name" value="OmpH"/>
    <property type="match status" value="1"/>
</dbReference>
<dbReference type="Proteomes" id="UP000570514">
    <property type="component" value="Unassembled WGS sequence"/>
</dbReference>
<proteinExistence type="inferred from homology"/>
<keyword evidence="5" id="KW-1185">Reference proteome</keyword>
<dbReference type="SUPFAM" id="SSF111384">
    <property type="entry name" value="OmpH-like"/>
    <property type="match status" value="1"/>
</dbReference>
<evidence type="ECO:0000256" key="3">
    <source>
        <dbReference type="SAM" id="SignalP"/>
    </source>
</evidence>
<feature type="signal peptide" evidence="3">
    <location>
        <begin position="1"/>
        <end position="29"/>
    </location>
</feature>
<evidence type="ECO:0000256" key="2">
    <source>
        <dbReference type="ARBA" id="ARBA00022729"/>
    </source>
</evidence>
<name>A0A846N1V6_9PROT</name>
<dbReference type="InterPro" id="IPR005632">
    <property type="entry name" value="Chaperone_Skp"/>
</dbReference>
<comment type="caution">
    <text evidence="4">The sequence shown here is derived from an EMBL/GenBank/DDBJ whole genome shotgun (WGS) entry which is preliminary data.</text>
</comment>
<dbReference type="InterPro" id="IPR024930">
    <property type="entry name" value="Skp_dom_sf"/>
</dbReference>
<dbReference type="SMART" id="SM00935">
    <property type="entry name" value="OmpH"/>
    <property type="match status" value="1"/>
</dbReference>
<dbReference type="GO" id="GO:0005829">
    <property type="term" value="C:cytosol"/>
    <property type="evidence" value="ECO:0007669"/>
    <property type="project" value="TreeGrafter"/>
</dbReference>
<dbReference type="Gene3D" id="3.30.910.20">
    <property type="entry name" value="Skp domain"/>
    <property type="match status" value="1"/>
</dbReference>
<evidence type="ECO:0000256" key="1">
    <source>
        <dbReference type="ARBA" id="ARBA00009091"/>
    </source>
</evidence>
<dbReference type="EMBL" id="JAASRM010000001">
    <property type="protein sequence ID" value="NIK89593.1"/>
    <property type="molecule type" value="Genomic_DNA"/>
</dbReference>
<dbReference type="GO" id="GO:0051082">
    <property type="term" value="F:unfolded protein binding"/>
    <property type="evidence" value="ECO:0007669"/>
    <property type="project" value="InterPro"/>
</dbReference>
<dbReference type="PANTHER" id="PTHR35089:SF1">
    <property type="entry name" value="CHAPERONE PROTEIN SKP"/>
    <property type="match status" value="1"/>
</dbReference>
<dbReference type="GO" id="GO:0050821">
    <property type="term" value="P:protein stabilization"/>
    <property type="evidence" value="ECO:0007669"/>
    <property type="project" value="TreeGrafter"/>
</dbReference>
<dbReference type="RefSeq" id="WP_167083667.1">
    <property type="nucleotide sequence ID" value="NZ_BAAADC010000001.1"/>
</dbReference>
<dbReference type="PANTHER" id="PTHR35089">
    <property type="entry name" value="CHAPERONE PROTEIN SKP"/>
    <property type="match status" value="1"/>
</dbReference>
<evidence type="ECO:0000313" key="4">
    <source>
        <dbReference type="EMBL" id="NIK89593.1"/>
    </source>
</evidence>
<keyword evidence="2 3" id="KW-0732">Signal</keyword>
<dbReference type="AlphaFoldDB" id="A0A846N1V6"/>
<comment type="similarity">
    <text evidence="1">Belongs to the Skp family.</text>
</comment>
<evidence type="ECO:0000313" key="5">
    <source>
        <dbReference type="Proteomes" id="UP000570514"/>
    </source>
</evidence>
<organism evidence="4 5">
    <name type="scientific">Rhizomicrobium palustre</name>
    <dbReference type="NCBI Taxonomy" id="189966"/>
    <lineage>
        <taxon>Bacteria</taxon>
        <taxon>Pseudomonadati</taxon>
        <taxon>Pseudomonadota</taxon>
        <taxon>Alphaproteobacteria</taxon>
        <taxon>Micropepsales</taxon>
        <taxon>Micropepsaceae</taxon>
        <taxon>Rhizomicrobium</taxon>
    </lineage>
</organism>
<accession>A0A846N1V6</accession>
<gene>
    <name evidence="4" type="ORF">FHS83_002911</name>
</gene>